<keyword evidence="2" id="KW-0812">Transmembrane</keyword>
<evidence type="ECO:0008006" key="5">
    <source>
        <dbReference type="Google" id="ProtNLM"/>
    </source>
</evidence>
<sequence length="57" mass="6253">MRPRSGDSSLHARPARQPRGGRTEEDGGEHMADVLYVLLLIGIFAVLGLVLRGLERL</sequence>
<reference evidence="3" key="1">
    <citation type="submission" date="2023-03" db="EMBL/GenBank/DDBJ databases">
        <title>Amycolatopsis taiwanensis NBRC 103393.</title>
        <authorList>
            <person name="Ichikawa N."/>
            <person name="Sato H."/>
            <person name="Tonouchi N."/>
        </authorList>
    </citation>
    <scope>NUCLEOTIDE SEQUENCE</scope>
    <source>
        <strain evidence="3">NBRC 103393</strain>
    </source>
</reference>
<evidence type="ECO:0000256" key="2">
    <source>
        <dbReference type="SAM" id="Phobius"/>
    </source>
</evidence>
<protein>
    <recommendedName>
        <fullName evidence="5">Potassium-transporting ATPase</fullName>
    </recommendedName>
</protein>
<organism evidence="3 4">
    <name type="scientific">Amycolatopsis taiwanensis</name>
    <dbReference type="NCBI Taxonomy" id="342230"/>
    <lineage>
        <taxon>Bacteria</taxon>
        <taxon>Bacillati</taxon>
        <taxon>Actinomycetota</taxon>
        <taxon>Actinomycetes</taxon>
        <taxon>Pseudonocardiales</taxon>
        <taxon>Pseudonocardiaceae</taxon>
        <taxon>Amycolatopsis</taxon>
    </lineage>
</organism>
<comment type="caution">
    <text evidence="3">The sequence shown here is derived from an EMBL/GenBank/DDBJ whole genome shotgun (WGS) entry which is preliminary data.</text>
</comment>
<keyword evidence="2" id="KW-0472">Membrane</keyword>
<accession>A0A9W6R200</accession>
<dbReference type="EMBL" id="BSTI01000009">
    <property type="protein sequence ID" value="GLY67833.1"/>
    <property type="molecule type" value="Genomic_DNA"/>
</dbReference>
<feature type="region of interest" description="Disordered" evidence="1">
    <location>
        <begin position="1"/>
        <end position="27"/>
    </location>
</feature>
<evidence type="ECO:0000313" key="3">
    <source>
        <dbReference type="EMBL" id="GLY67833.1"/>
    </source>
</evidence>
<evidence type="ECO:0000313" key="4">
    <source>
        <dbReference type="Proteomes" id="UP001165136"/>
    </source>
</evidence>
<dbReference type="RefSeq" id="WP_156960277.1">
    <property type="nucleotide sequence ID" value="NZ_BSTI01000009.1"/>
</dbReference>
<gene>
    <name evidence="3" type="ORF">Atai01_44520</name>
</gene>
<feature type="transmembrane region" description="Helical" evidence="2">
    <location>
        <begin position="34"/>
        <end position="54"/>
    </location>
</feature>
<keyword evidence="4" id="KW-1185">Reference proteome</keyword>
<evidence type="ECO:0000256" key="1">
    <source>
        <dbReference type="SAM" id="MobiDB-lite"/>
    </source>
</evidence>
<keyword evidence="2" id="KW-1133">Transmembrane helix</keyword>
<dbReference type="AlphaFoldDB" id="A0A9W6R200"/>
<name>A0A9W6R200_9PSEU</name>
<proteinExistence type="predicted"/>
<dbReference type="Proteomes" id="UP001165136">
    <property type="component" value="Unassembled WGS sequence"/>
</dbReference>